<feature type="domain" description="Alpha-L-rhamnosidase six-hairpin glycosidase" evidence="2">
    <location>
        <begin position="440"/>
        <end position="652"/>
    </location>
</feature>
<dbReference type="PANTHER" id="PTHR34987">
    <property type="entry name" value="C, PUTATIVE (AFU_ORTHOLOGUE AFUA_3G02880)-RELATED"/>
    <property type="match status" value="1"/>
</dbReference>
<dbReference type="InterPro" id="IPR035398">
    <property type="entry name" value="Bac_rhamnosid_C"/>
</dbReference>
<gene>
    <name evidence="4" type="ORF">N7458_008821</name>
</gene>
<dbReference type="GO" id="GO:0005975">
    <property type="term" value="P:carbohydrate metabolic process"/>
    <property type="evidence" value="ECO:0007669"/>
    <property type="project" value="InterPro"/>
</dbReference>
<evidence type="ECO:0000259" key="3">
    <source>
        <dbReference type="Pfam" id="PF17390"/>
    </source>
</evidence>
<keyword evidence="4" id="KW-0378">Hydrolase</keyword>
<dbReference type="PANTHER" id="PTHR34987:SF4">
    <property type="entry name" value="ALPHA-L-RHAMNOSIDASE C-TERMINAL DOMAIN-CONTAINING PROTEIN"/>
    <property type="match status" value="1"/>
</dbReference>
<dbReference type="Gene3D" id="1.50.10.10">
    <property type="match status" value="1"/>
</dbReference>
<evidence type="ECO:0000259" key="2">
    <source>
        <dbReference type="Pfam" id="PF17389"/>
    </source>
</evidence>
<dbReference type="Gene3D" id="2.60.420.10">
    <property type="entry name" value="Maltose phosphorylase, domain 3"/>
    <property type="match status" value="1"/>
</dbReference>
<evidence type="ECO:0000313" key="5">
    <source>
        <dbReference type="Proteomes" id="UP001213681"/>
    </source>
</evidence>
<dbReference type="RefSeq" id="XP_056761052.1">
    <property type="nucleotide sequence ID" value="XM_056912203.1"/>
</dbReference>
<reference evidence="4" key="2">
    <citation type="journal article" date="2023" name="IMA Fungus">
        <title>Comparative genomic study of the Penicillium genus elucidates a diverse pangenome and 15 lateral gene transfer events.</title>
        <authorList>
            <person name="Petersen C."/>
            <person name="Sorensen T."/>
            <person name="Nielsen M.R."/>
            <person name="Sondergaard T.E."/>
            <person name="Sorensen J.L."/>
            <person name="Fitzpatrick D.A."/>
            <person name="Frisvad J.C."/>
            <person name="Nielsen K.L."/>
        </authorList>
    </citation>
    <scope>NUCLEOTIDE SEQUENCE</scope>
    <source>
        <strain evidence="4">IBT 16125</strain>
    </source>
</reference>
<evidence type="ECO:0000256" key="1">
    <source>
        <dbReference type="SAM" id="SignalP"/>
    </source>
</evidence>
<keyword evidence="4" id="KW-0326">Glycosidase</keyword>
<reference evidence="4" key="1">
    <citation type="submission" date="2022-12" db="EMBL/GenBank/DDBJ databases">
        <authorList>
            <person name="Petersen C."/>
        </authorList>
    </citation>
    <scope>NUCLEOTIDE SEQUENCE</scope>
    <source>
        <strain evidence="4">IBT 16125</strain>
    </source>
</reference>
<dbReference type="InterPro" id="IPR012341">
    <property type="entry name" value="6hp_glycosidase-like_sf"/>
</dbReference>
<proteinExistence type="predicted"/>
<dbReference type="InterPro" id="IPR035396">
    <property type="entry name" value="Bac_rhamnosid6H"/>
</dbReference>
<comment type="caution">
    <text evidence="4">The sequence shown here is derived from an EMBL/GenBank/DDBJ whole genome shotgun (WGS) entry which is preliminary data.</text>
</comment>
<sequence length="880" mass="95819">MRVGIELASWLSLGVGALGAAQSNVPWPAIPKPQSVASTNGPVYVYPSSVRKGLSSGFANNSANSDSALVFQSIGDTYTLDYGSDVAGKPIFHIQVAEGNPQIEVKYTEAFPGLLKAEGDGPFAFANALGATFRVETFNITKTGDLSGYFIQGSQRWQSIKLISGKKLVIQRAGFVSSVDQSPLSSMPGYFASSNSTYTYIWALGPRTQQLVCFPPESQTSTWEITSNGAYIRGQKPATTARVVNLSNYTLSFETMIDRGGTGWRVDTEIDAIQATGPICKYTSNPHTTGHITNPLILVVLTSEYPTGSFANIDKTLLPPNTLVLGRGWSLQNQTSLPGYVLDKFPLKFNVTEKTWHTIRTESPGDDTYTVYLDDRLIAHFNISSYGISDPNPYIPGGIYTSFAFGPWQDQAAYVRNVNVTLSTGENVYSNAMTSEDVLVEYGVQSNTQYVCSDSGKRDRFSWLGDRLISARTVMVGSHQGEYVWGPAEEAFSRQVGSGQIPINTLFSPLDAEGSLIRTTNVDPLIVDYDFDFMQVIYDYWVRSGNDTFLEKAWPRMVMATSYALSRSLDQKTQLFGAPYGSTGTPLSGEKGQALGPANTVSMIIGLERMAEMARFIGDNAAAAFYQTQAQLSRTAIDSLLWNETAGYYAATLGGTGYDLMDIAQVLLAGIGSEQRQASFVEKLSALRVQAGYINGTRFFDTPGIVDVYYMSFLLEGLALTNRTALAQDLLDATWAPMVNRDRNYTGGYWEYISTDGTYPGLDLFTGMSHFWGSYPTVFLSEYALGLRPTKPGYSTYLFAPLPGFKTEWVHGRVPTPAGLIYAAWGYNKQGKIVMEITPPAGLQGTLVPPFAGSYSVGNQQGQSGNHIIAGGATVIIVQE</sequence>
<dbReference type="Pfam" id="PF17389">
    <property type="entry name" value="Bac_rhamnosid6H"/>
    <property type="match status" value="1"/>
</dbReference>
<keyword evidence="5" id="KW-1185">Reference proteome</keyword>
<dbReference type="InterPro" id="IPR008928">
    <property type="entry name" value="6-hairpin_glycosidase_sf"/>
</dbReference>
<dbReference type="AlphaFoldDB" id="A0AAD6BVG5"/>
<dbReference type="Proteomes" id="UP001213681">
    <property type="component" value="Unassembled WGS sequence"/>
</dbReference>
<name>A0AAD6BVG5_9EURO</name>
<dbReference type="SUPFAM" id="SSF48208">
    <property type="entry name" value="Six-hairpin glycosidases"/>
    <property type="match status" value="1"/>
</dbReference>
<dbReference type="GeneID" id="81602446"/>
<keyword evidence="1" id="KW-0732">Signal</keyword>
<feature type="signal peptide" evidence="1">
    <location>
        <begin position="1"/>
        <end position="23"/>
    </location>
</feature>
<feature type="chain" id="PRO_5041961053" evidence="1">
    <location>
        <begin position="24"/>
        <end position="880"/>
    </location>
</feature>
<dbReference type="Pfam" id="PF17390">
    <property type="entry name" value="Bac_rhamnosid_C"/>
    <property type="match status" value="1"/>
</dbReference>
<protein>
    <submittedName>
        <fullName evidence="4">Six-hairpin glycosidase-like protein</fullName>
    </submittedName>
</protein>
<organism evidence="4 5">
    <name type="scientific">Penicillium daleae</name>
    <dbReference type="NCBI Taxonomy" id="63821"/>
    <lineage>
        <taxon>Eukaryota</taxon>
        <taxon>Fungi</taxon>
        <taxon>Dikarya</taxon>
        <taxon>Ascomycota</taxon>
        <taxon>Pezizomycotina</taxon>
        <taxon>Eurotiomycetes</taxon>
        <taxon>Eurotiomycetidae</taxon>
        <taxon>Eurotiales</taxon>
        <taxon>Aspergillaceae</taxon>
        <taxon>Penicillium</taxon>
    </lineage>
</organism>
<accession>A0AAD6BVG5</accession>
<feature type="domain" description="Alpha-L-rhamnosidase C-terminal" evidence="3">
    <location>
        <begin position="786"/>
        <end position="858"/>
    </location>
</feature>
<dbReference type="EMBL" id="JAPVEA010000008">
    <property type="protein sequence ID" value="KAJ5437823.1"/>
    <property type="molecule type" value="Genomic_DNA"/>
</dbReference>
<evidence type="ECO:0000313" key="4">
    <source>
        <dbReference type="EMBL" id="KAJ5437823.1"/>
    </source>
</evidence>
<dbReference type="GO" id="GO:0016798">
    <property type="term" value="F:hydrolase activity, acting on glycosyl bonds"/>
    <property type="evidence" value="ECO:0007669"/>
    <property type="project" value="UniProtKB-KW"/>
</dbReference>